<comment type="caution">
    <text evidence="2">The sequence shown here is derived from an EMBL/GenBank/DDBJ whole genome shotgun (WGS) entry which is preliminary data.</text>
</comment>
<keyword evidence="3" id="KW-1185">Reference proteome</keyword>
<dbReference type="NCBIfam" id="TIGR02433">
    <property type="entry name" value="lysidine_TilS_C"/>
    <property type="match status" value="1"/>
</dbReference>
<accession>A0ABS9WZI3</accession>
<reference evidence="2" key="1">
    <citation type="submission" date="2022-01" db="EMBL/GenBank/DDBJ databases">
        <title>Colwellia maritima, isolated from seawater.</title>
        <authorList>
            <person name="Kristyanto S."/>
            <person name="Jung J."/>
            <person name="Jeon C.O."/>
        </authorList>
    </citation>
    <scope>NUCLEOTIDE SEQUENCE</scope>
    <source>
        <strain evidence="2">MSW7</strain>
    </source>
</reference>
<dbReference type="GO" id="GO:0032267">
    <property type="term" value="F:tRNA(Ile)-lysidine synthase activity"/>
    <property type="evidence" value="ECO:0007669"/>
    <property type="project" value="UniProtKB-EC"/>
</dbReference>
<dbReference type="SUPFAM" id="SSF56037">
    <property type="entry name" value="PheT/TilS domain"/>
    <property type="match status" value="1"/>
</dbReference>
<proteinExistence type="predicted"/>
<name>A0ABS9WZI3_9GAMM</name>
<dbReference type="EMBL" id="JAKKSL010000001">
    <property type="protein sequence ID" value="MCI2283398.1"/>
    <property type="molecule type" value="Genomic_DNA"/>
</dbReference>
<evidence type="ECO:0000313" key="3">
    <source>
        <dbReference type="Proteomes" id="UP001139646"/>
    </source>
</evidence>
<dbReference type="Proteomes" id="UP001139646">
    <property type="component" value="Unassembled WGS sequence"/>
</dbReference>
<evidence type="ECO:0000313" key="2">
    <source>
        <dbReference type="EMBL" id="MCI2283398.1"/>
    </source>
</evidence>
<feature type="domain" description="Lysidine-tRNA(Ile) synthetase C-terminal" evidence="1">
    <location>
        <begin position="4"/>
        <end position="77"/>
    </location>
</feature>
<dbReference type="Pfam" id="PF11734">
    <property type="entry name" value="TilS_C"/>
    <property type="match status" value="1"/>
</dbReference>
<gene>
    <name evidence="2" type="primary">tilS</name>
    <name evidence="2" type="ORF">L3081_08290</name>
</gene>
<keyword evidence="2" id="KW-0436">Ligase</keyword>
<sequence>MQKVTLRFSHNNPSCLPDYRNHSRSLKKVLQELNIPTWQRKRIPFLYYDDELVAAIGFFVCQAYVLQESEPSLHITWAS</sequence>
<protein>
    <submittedName>
        <fullName evidence="2">tRNA lysidine(34) synthetase TilS</fullName>
        <ecNumber evidence="2">6.3.4.19</ecNumber>
    </submittedName>
</protein>
<dbReference type="SMART" id="SM00977">
    <property type="entry name" value="TilS_C"/>
    <property type="match status" value="1"/>
</dbReference>
<dbReference type="EC" id="6.3.4.19" evidence="2"/>
<evidence type="ECO:0000259" key="1">
    <source>
        <dbReference type="SMART" id="SM00977"/>
    </source>
</evidence>
<organism evidence="2 3">
    <name type="scientific">Colwellia maritima</name>
    <dbReference type="NCBI Taxonomy" id="2912588"/>
    <lineage>
        <taxon>Bacteria</taxon>
        <taxon>Pseudomonadati</taxon>
        <taxon>Pseudomonadota</taxon>
        <taxon>Gammaproteobacteria</taxon>
        <taxon>Alteromonadales</taxon>
        <taxon>Colwelliaceae</taxon>
        <taxon>Colwellia</taxon>
    </lineage>
</organism>
<dbReference type="InterPro" id="IPR012796">
    <property type="entry name" value="Lysidine-tRNA-synth_C"/>
</dbReference>